<feature type="transmembrane region" description="Helical" evidence="3">
    <location>
        <begin position="80"/>
        <end position="99"/>
    </location>
</feature>
<evidence type="ECO:0000256" key="1">
    <source>
        <dbReference type="ARBA" id="ARBA00022448"/>
    </source>
</evidence>
<keyword evidence="3" id="KW-0812">Transmembrane</keyword>
<dbReference type="InterPro" id="IPR039672">
    <property type="entry name" value="MFS_2"/>
</dbReference>
<accession>A0ABT2PUK5</accession>
<keyword evidence="2" id="KW-0769">Symport</keyword>
<reference evidence="5" key="1">
    <citation type="submission" date="2023-07" db="EMBL/GenBank/DDBJ databases">
        <title>Novel Mycoplasma species identified in domestic and wild animals.</title>
        <authorList>
            <person name="Volokhov D.V."/>
            <person name="Furtak V.A."/>
            <person name="Zagorodnyaya T.A."/>
        </authorList>
    </citation>
    <scope>NUCLEOTIDE SEQUENCE [LARGE SCALE GENOMIC DNA]</scope>
    <source>
        <strain evidence="5">92-19</strain>
    </source>
</reference>
<dbReference type="NCBIfam" id="TIGR00792">
    <property type="entry name" value="gph"/>
    <property type="match status" value="1"/>
</dbReference>
<keyword evidence="3" id="KW-0472">Membrane</keyword>
<evidence type="ECO:0000256" key="3">
    <source>
        <dbReference type="SAM" id="Phobius"/>
    </source>
</evidence>
<dbReference type="PANTHER" id="PTHR11328:SF36">
    <property type="entry name" value="MELIBIOSE PERMEASE"/>
    <property type="match status" value="1"/>
</dbReference>
<dbReference type="Pfam" id="PF13347">
    <property type="entry name" value="MFS_2"/>
    <property type="match status" value="1"/>
</dbReference>
<feature type="transmembrane region" description="Helical" evidence="3">
    <location>
        <begin position="406"/>
        <end position="427"/>
    </location>
</feature>
<dbReference type="PANTHER" id="PTHR11328">
    <property type="entry name" value="MAJOR FACILITATOR SUPERFAMILY DOMAIN-CONTAINING PROTEIN"/>
    <property type="match status" value="1"/>
</dbReference>
<feature type="transmembrane region" description="Helical" evidence="3">
    <location>
        <begin position="7"/>
        <end position="29"/>
    </location>
</feature>
<dbReference type="Proteomes" id="UP001209076">
    <property type="component" value="Unassembled WGS sequence"/>
</dbReference>
<gene>
    <name evidence="4" type="ORF">N7603_02450</name>
</gene>
<sequence length="462" mass="52657">MTKVNRLSFGVGTIGRDMSYTLISMYLMFYLTDVLDLNAKMVLILTVIIVSIRVFDAFNDPFMGVIIDNTRSRFGKFKPWILIGMIGSALTSVLMFTNFNLSDFGFILVFTFSYLLWELFFTMNDIAYWSMLPALTQNQKEREEIGSWARVFANLGVFIVVGGLVPITSFFKHTWALSDSSAFTVFAILSAIIMVLGQLITLKWTKIEVHYTAVEQTKIRDMFNIILKNDQLMWAAVAMSLFMTGYMITTNFGLHFFKYAYKDESMYGVFGIVLGASQMVALVVFRWFSKRYSRKQLFTASIVLVLLGYILFFVSPMQILWIGAAGILMFFGQGMLQLIILVLLADTVDYGQYKFGKRNESVSFAIQPFVNKLSGALASLVIGVTLVLIGITEVTSPEDVSLTEVWYLKLSMLILPILLITASYIVYHKKFKIDKNFYDEIIHTLKLREEEIRTSNKDIEIS</sequence>
<evidence type="ECO:0000256" key="2">
    <source>
        <dbReference type="ARBA" id="ARBA00022847"/>
    </source>
</evidence>
<dbReference type="Gene3D" id="1.20.1250.20">
    <property type="entry name" value="MFS general substrate transporter like domains"/>
    <property type="match status" value="2"/>
</dbReference>
<keyword evidence="1" id="KW-0813">Transport</keyword>
<dbReference type="CDD" id="cd17332">
    <property type="entry name" value="MFS_MelB_like"/>
    <property type="match status" value="1"/>
</dbReference>
<evidence type="ECO:0000313" key="4">
    <source>
        <dbReference type="EMBL" id="MCU0104510.1"/>
    </source>
</evidence>
<feature type="transmembrane region" description="Helical" evidence="3">
    <location>
        <begin position="151"/>
        <end position="171"/>
    </location>
</feature>
<organism evidence="4 5">
    <name type="scientific">Paracholeplasma vituli</name>
    <dbReference type="NCBI Taxonomy" id="69473"/>
    <lineage>
        <taxon>Bacteria</taxon>
        <taxon>Bacillati</taxon>
        <taxon>Mycoplasmatota</taxon>
        <taxon>Mollicutes</taxon>
        <taxon>Acholeplasmatales</taxon>
        <taxon>Acholeplasmataceae</taxon>
        <taxon>Paracholeplasma</taxon>
    </lineage>
</organism>
<feature type="transmembrane region" description="Helical" evidence="3">
    <location>
        <begin position="105"/>
        <end position="130"/>
    </location>
</feature>
<feature type="transmembrane region" description="Helical" evidence="3">
    <location>
        <begin position="183"/>
        <end position="202"/>
    </location>
</feature>
<feature type="transmembrane region" description="Helical" evidence="3">
    <location>
        <begin position="320"/>
        <end position="348"/>
    </location>
</feature>
<dbReference type="InterPro" id="IPR036259">
    <property type="entry name" value="MFS_trans_sf"/>
</dbReference>
<comment type="caution">
    <text evidence="4">The sequence shown here is derived from an EMBL/GenBank/DDBJ whole genome shotgun (WGS) entry which is preliminary data.</text>
</comment>
<evidence type="ECO:0000313" key="5">
    <source>
        <dbReference type="Proteomes" id="UP001209076"/>
    </source>
</evidence>
<dbReference type="SUPFAM" id="SSF103473">
    <property type="entry name" value="MFS general substrate transporter"/>
    <property type="match status" value="1"/>
</dbReference>
<feature type="transmembrane region" description="Helical" evidence="3">
    <location>
        <begin position="41"/>
        <end position="59"/>
    </location>
</feature>
<feature type="transmembrane region" description="Helical" evidence="3">
    <location>
        <begin position="369"/>
        <end position="391"/>
    </location>
</feature>
<protein>
    <submittedName>
        <fullName evidence="4">Glycoside-pentoside-hexuronide (GPH):cation symporter</fullName>
    </submittedName>
</protein>
<feature type="transmembrane region" description="Helical" evidence="3">
    <location>
        <begin position="232"/>
        <end position="254"/>
    </location>
</feature>
<feature type="transmembrane region" description="Helical" evidence="3">
    <location>
        <begin position="297"/>
        <end position="314"/>
    </location>
</feature>
<name>A0ABT2PUK5_9MOLU</name>
<dbReference type="InterPro" id="IPR001927">
    <property type="entry name" value="Na/Gal_symport"/>
</dbReference>
<keyword evidence="3" id="KW-1133">Transmembrane helix</keyword>
<proteinExistence type="predicted"/>
<feature type="transmembrane region" description="Helical" evidence="3">
    <location>
        <begin position="266"/>
        <end position="285"/>
    </location>
</feature>
<keyword evidence="5" id="KW-1185">Reference proteome</keyword>
<dbReference type="EMBL" id="JAOEGN010000003">
    <property type="protein sequence ID" value="MCU0104510.1"/>
    <property type="molecule type" value="Genomic_DNA"/>
</dbReference>
<dbReference type="RefSeq" id="WP_262095745.1">
    <property type="nucleotide sequence ID" value="NZ_JAOEGN010000003.1"/>
</dbReference>